<reference evidence="2" key="1">
    <citation type="journal article" date="2012" name="Enzyme Microb. Technol.">
        <title>Characterization of a novel thermostable ?-glucosidase from a metagenomic library of termite gut.</title>
        <authorList>
            <person name="Wang Q."/>
            <person name="Qian C."/>
            <person name="Zhang X.Z."/>
            <person name="Liu N."/>
            <person name="Yan X."/>
            <person name="Zhou Z."/>
        </authorList>
    </citation>
    <scope>NUCLEOTIDE SEQUENCE</scope>
</reference>
<organism evidence="2">
    <name type="scientific">uncultured bacterium contig00059</name>
    <dbReference type="NCBI Taxonomy" id="1181542"/>
    <lineage>
        <taxon>Bacteria</taxon>
        <taxon>environmental samples</taxon>
    </lineage>
</organism>
<name>A0A0A6ZH42_9BACT</name>
<dbReference type="EMBL" id="JQ844187">
    <property type="protein sequence ID" value="AGS52279.1"/>
    <property type="molecule type" value="Genomic_DNA"/>
</dbReference>
<evidence type="ECO:0000313" key="2">
    <source>
        <dbReference type="EMBL" id="AGS52279.1"/>
    </source>
</evidence>
<proteinExistence type="predicted"/>
<evidence type="ECO:0000256" key="1">
    <source>
        <dbReference type="SAM" id="MobiDB-lite"/>
    </source>
</evidence>
<sequence length="274" mass="29882">MGMCVQNFIKFFILFAFIAVLGGCGALDAILPSSGTYKVNARVNGSPLDEYSFVSLNDKIQPFFEESVSGDPDIAALTVFLKDARGVNAGYTVTYSLELNGEYAPGQDEQENAPAADSSNQDNAALTEDDKNAGNEESENNNKPNLSVVISNDPLSDIEQYKKGNEYLIPVQSLDRALHYFPLPPDLPIGRYTLVSQVMGKAGSSGEKAILHKTEKSFYYLADAGFSFDSIQVNLPGVTSSSQIIPRGSVIMLEAKLDYDSRLDPYVVWYNGKK</sequence>
<accession>A0A0A6ZH42</accession>
<protein>
    <submittedName>
        <fullName evidence="2">Uncharacterized protein</fullName>
    </submittedName>
</protein>
<feature type="region of interest" description="Disordered" evidence="1">
    <location>
        <begin position="104"/>
        <end position="148"/>
    </location>
</feature>
<dbReference type="AlphaFoldDB" id="A0A0A6ZH42"/>